<organism evidence="1 2">
    <name type="scientific">Hyaloperonospora arabidopsidis (strain Emoy2)</name>
    <name type="common">Downy mildew agent</name>
    <name type="synonym">Peronospora arabidopsidis</name>
    <dbReference type="NCBI Taxonomy" id="559515"/>
    <lineage>
        <taxon>Eukaryota</taxon>
        <taxon>Sar</taxon>
        <taxon>Stramenopiles</taxon>
        <taxon>Oomycota</taxon>
        <taxon>Peronosporomycetes</taxon>
        <taxon>Peronosporales</taxon>
        <taxon>Peronosporaceae</taxon>
        <taxon>Hyaloperonospora</taxon>
    </lineage>
</organism>
<name>M4BC67_HYAAE</name>
<dbReference type="EMBL" id="JH598126">
    <property type="status" value="NOT_ANNOTATED_CDS"/>
    <property type="molecule type" value="Genomic_DNA"/>
</dbReference>
<accession>M4BC67</accession>
<dbReference type="HOGENOM" id="CLU_2563300_0_0_1"/>
<proteinExistence type="predicted"/>
<evidence type="ECO:0000313" key="2">
    <source>
        <dbReference type="Proteomes" id="UP000011713"/>
    </source>
</evidence>
<sequence length="82" mass="9098">MNETTKEGKIAELSLSTIEKAVHGWHFKAMNSKGWFKKTINAFLSTSHLVLSILMSRTPSTLANFLKLPDGGAPYGSWELKC</sequence>
<reference evidence="2" key="1">
    <citation type="journal article" date="2010" name="Science">
        <title>Signatures of adaptation to obligate biotrophy in the Hyaloperonospora arabidopsidis genome.</title>
        <authorList>
            <person name="Baxter L."/>
            <person name="Tripathy S."/>
            <person name="Ishaque N."/>
            <person name="Boot N."/>
            <person name="Cabral A."/>
            <person name="Kemen E."/>
            <person name="Thines M."/>
            <person name="Ah-Fong A."/>
            <person name="Anderson R."/>
            <person name="Badejoko W."/>
            <person name="Bittner-Eddy P."/>
            <person name="Boore J.L."/>
            <person name="Chibucos M.C."/>
            <person name="Coates M."/>
            <person name="Dehal P."/>
            <person name="Delehaunty K."/>
            <person name="Dong S."/>
            <person name="Downton P."/>
            <person name="Dumas B."/>
            <person name="Fabro G."/>
            <person name="Fronick C."/>
            <person name="Fuerstenberg S.I."/>
            <person name="Fulton L."/>
            <person name="Gaulin E."/>
            <person name="Govers F."/>
            <person name="Hughes L."/>
            <person name="Humphray S."/>
            <person name="Jiang R.H."/>
            <person name="Judelson H."/>
            <person name="Kamoun S."/>
            <person name="Kyung K."/>
            <person name="Meijer H."/>
            <person name="Minx P."/>
            <person name="Morris P."/>
            <person name="Nelson J."/>
            <person name="Phuntumart V."/>
            <person name="Qutob D."/>
            <person name="Rehmany A."/>
            <person name="Rougon-Cardoso A."/>
            <person name="Ryden P."/>
            <person name="Torto-Alalibo T."/>
            <person name="Studholme D."/>
            <person name="Wang Y."/>
            <person name="Win J."/>
            <person name="Wood J."/>
            <person name="Clifton S.W."/>
            <person name="Rogers J."/>
            <person name="Van den Ackerveken G."/>
            <person name="Jones J.D."/>
            <person name="McDowell J.M."/>
            <person name="Beynon J."/>
            <person name="Tyler B.M."/>
        </authorList>
    </citation>
    <scope>NUCLEOTIDE SEQUENCE [LARGE SCALE GENOMIC DNA]</scope>
    <source>
        <strain evidence="2">Emoy2</strain>
    </source>
</reference>
<protein>
    <submittedName>
        <fullName evidence="1">Uncharacterized protein</fullName>
    </submittedName>
</protein>
<dbReference type="Proteomes" id="UP000011713">
    <property type="component" value="Unassembled WGS sequence"/>
</dbReference>
<reference evidence="1" key="2">
    <citation type="submission" date="2015-06" db="UniProtKB">
        <authorList>
            <consortium name="EnsemblProtists"/>
        </authorList>
    </citation>
    <scope>IDENTIFICATION</scope>
    <source>
        <strain evidence="1">Emoy2</strain>
    </source>
</reference>
<dbReference type="EnsemblProtists" id="HpaT803882">
    <property type="protein sequence ID" value="HpaP803882"/>
    <property type="gene ID" value="HpaG803882"/>
</dbReference>
<dbReference type="VEuPathDB" id="FungiDB:HpaG803882"/>
<keyword evidence="2" id="KW-1185">Reference proteome</keyword>
<dbReference type="InParanoid" id="M4BC67"/>
<evidence type="ECO:0000313" key="1">
    <source>
        <dbReference type="EnsemblProtists" id="HpaP803882"/>
    </source>
</evidence>
<dbReference type="AlphaFoldDB" id="M4BC67"/>